<evidence type="ECO:0000256" key="1">
    <source>
        <dbReference type="SAM" id="Phobius"/>
    </source>
</evidence>
<protein>
    <submittedName>
        <fullName evidence="2">Uncharacterized protein</fullName>
    </submittedName>
</protein>
<keyword evidence="1" id="KW-1133">Transmembrane helix</keyword>
<proteinExistence type="predicted"/>
<organism evidence="2 3">
    <name type="scientific">Durusdinium trenchii</name>
    <dbReference type="NCBI Taxonomy" id="1381693"/>
    <lineage>
        <taxon>Eukaryota</taxon>
        <taxon>Sar</taxon>
        <taxon>Alveolata</taxon>
        <taxon>Dinophyceae</taxon>
        <taxon>Suessiales</taxon>
        <taxon>Symbiodiniaceae</taxon>
        <taxon>Durusdinium</taxon>
    </lineage>
</organism>
<sequence>MAATVVLTFGVYGTLDSVWGPPMSTFIPSFGLLRMDMDFLSFSCVTGRKSFIAEYVVKLFAFPITVCAVIFGSFILSLIPKLKRYASFNASAVVNSAGFLMSALFVSVSLMSLEGFRCKSNPNGKSILQAFGAMVCWEGGEHNTLVILSVFAILLFPVMHLTLTGTLDQNNTTASCCLSCVDYTRGSRLRVDPNWAEDMRPFASVLSL</sequence>
<dbReference type="EMBL" id="CAXAMN010004758">
    <property type="protein sequence ID" value="CAK9010851.1"/>
    <property type="molecule type" value="Genomic_DNA"/>
</dbReference>
<evidence type="ECO:0000313" key="2">
    <source>
        <dbReference type="EMBL" id="CAK9010851.1"/>
    </source>
</evidence>
<name>A0ABP0J953_9DINO</name>
<dbReference type="Proteomes" id="UP001642484">
    <property type="component" value="Unassembled WGS sequence"/>
</dbReference>
<keyword evidence="1" id="KW-0472">Membrane</keyword>
<gene>
    <name evidence="2" type="ORF">CCMP2556_LOCUS10235</name>
</gene>
<keyword evidence="3" id="KW-1185">Reference proteome</keyword>
<accession>A0ABP0J953</accession>
<comment type="caution">
    <text evidence="2">The sequence shown here is derived from an EMBL/GenBank/DDBJ whole genome shotgun (WGS) entry which is preliminary data.</text>
</comment>
<feature type="transmembrane region" description="Helical" evidence="1">
    <location>
        <begin position="59"/>
        <end position="80"/>
    </location>
</feature>
<feature type="transmembrane region" description="Helical" evidence="1">
    <location>
        <begin position="144"/>
        <end position="163"/>
    </location>
</feature>
<evidence type="ECO:0000313" key="3">
    <source>
        <dbReference type="Proteomes" id="UP001642484"/>
    </source>
</evidence>
<reference evidence="2 3" key="1">
    <citation type="submission" date="2024-02" db="EMBL/GenBank/DDBJ databases">
        <authorList>
            <person name="Chen Y."/>
            <person name="Shah S."/>
            <person name="Dougan E. K."/>
            <person name="Thang M."/>
            <person name="Chan C."/>
        </authorList>
    </citation>
    <scope>NUCLEOTIDE SEQUENCE [LARGE SCALE GENOMIC DNA]</scope>
</reference>
<feature type="transmembrane region" description="Helical" evidence="1">
    <location>
        <begin position="92"/>
        <end position="113"/>
    </location>
</feature>
<keyword evidence="1" id="KW-0812">Transmembrane</keyword>